<dbReference type="InterPro" id="IPR050983">
    <property type="entry name" value="GST_Omega/HSP26"/>
</dbReference>
<dbReference type="GO" id="GO:0005737">
    <property type="term" value="C:cytoplasm"/>
    <property type="evidence" value="ECO:0007669"/>
    <property type="project" value="InterPro"/>
</dbReference>
<comment type="similarity">
    <text evidence="1 5">Belongs to the GST superfamily. Omega family.</text>
</comment>
<proteinExistence type="inferred from homology"/>
<evidence type="ECO:0000256" key="1">
    <source>
        <dbReference type="ARBA" id="ARBA00011067"/>
    </source>
</evidence>
<evidence type="ECO:0000256" key="4">
    <source>
        <dbReference type="ARBA" id="ARBA00049544"/>
    </source>
</evidence>
<dbReference type="GO" id="GO:0006749">
    <property type="term" value="P:glutathione metabolic process"/>
    <property type="evidence" value="ECO:0007669"/>
    <property type="project" value="UniProtKB-UniRule"/>
</dbReference>
<evidence type="ECO:0000313" key="8">
    <source>
        <dbReference type="Proteomes" id="UP001432322"/>
    </source>
</evidence>
<dbReference type="EC" id="2.5.1.18" evidence="5"/>
<dbReference type="InterPro" id="IPR040079">
    <property type="entry name" value="Glutathione_S-Trfase"/>
</dbReference>
<feature type="non-terminal residue" evidence="7">
    <location>
        <position position="152"/>
    </location>
</feature>
<dbReference type="SUPFAM" id="SSF52833">
    <property type="entry name" value="Thioredoxin-like"/>
    <property type="match status" value="1"/>
</dbReference>
<dbReference type="GO" id="GO:0045174">
    <property type="term" value="F:glutathione dehydrogenase (ascorbate) activity"/>
    <property type="evidence" value="ECO:0007669"/>
    <property type="project" value="UniProtKB-UniRule"/>
</dbReference>
<comment type="catalytic activity">
    <reaction evidence="2 5">
        <text>RX + glutathione = an S-substituted glutathione + a halide anion + H(+)</text>
        <dbReference type="Rhea" id="RHEA:16437"/>
        <dbReference type="ChEBI" id="CHEBI:15378"/>
        <dbReference type="ChEBI" id="CHEBI:16042"/>
        <dbReference type="ChEBI" id="CHEBI:17792"/>
        <dbReference type="ChEBI" id="CHEBI:57925"/>
        <dbReference type="ChEBI" id="CHEBI:90779"/>
        <dbReference type="EC" id="2.5.1.18"/>
    </reaction>
</comment>
<dbReference type="PANTHER" id="PTHR43968:SF6">
    <property type="entry name" value="GLUTATHIONE S-TRANSFERASE OMEGA"/>
    <property type="match status" value="1"/>
</dbReference>
<dbReference type="InterPro" id="IPR004045">
    <property type="entry name" value="Glutathione_S-Trfase_N"/>
</dbReference>
<dbReference type="AlphaFoldDB" id="A0AAV5WF63"/>
<dbReference type="EC" id="1.20.4.2" evidence="5"/>
<comment type="catalytic activity">
    <reaction evidence="3 5">
        <text>methylarsonate + 2 glutathione + H(+) = methylarsonous acid + glutathione disulfide + H2O</text>
        <dbReference type="Rhea" id="RHEA:15969"/>
        <dbReference type="ChEBI" id="CHEBI:15377"/>
        <dbReference type="ChEBI" id="CHEBI:15378"/>
        <dbReference type="ChEBI" id="CHEBI:17826"/>
        <dbReference type="ChEBI" id="CHEBI:33409"/>
        <dbReference type="ChEBI" id="CHEBI:57925"/>
        <dbReference type="ChEBI" id="CHEBI:58297"/>
        <dbReference type="EC" id="1.20.4.2"/>
    </reaction>
</comment>
<dbReference type="PANTHER" id="PTHR43968">
    <property type="match status" value="1"/>
</dbReference>
<name>A0AAV5WF63_9BILA</name>
<evidence type="ECO:0000256" key="5">
    <source>
        <dbReference type="RuleBase" id="RU368071"/>
    </source>
</evidence>
<comment type="function">
    <text evidence="5">Exhibits glutathione-dependent thiol transferase activity. Has high dehydroascorbate reductase activity and may contribute to the recycling of ascorbic acid. Participates in the biotransformation of inorganic arsenic and reduces monomethylarsonic acid (MMA).</text>
</comment>
<accession>A0AAV5WF63</accession>
<protein>
    <recommendedName>
        <fullName evidence="5">Glutathione S-transferase omega</fullName>
        <shortName evidence="5">GSTO</shortName>
        <ecNumber evidence="5">1.20.4.2</ecNumber>
        <ecNumber evidence="5">1.8.5.1</ecNumber>
        <ecNumber evidence="5">2.5.1.18</ecNumber>
    </recommendedName>
    <alternativeName>
        <fullName evidence="5">Glutathione-dependent dehydroascorbate reductase</fullName>
    </alternativeName>
    <alternativeName>
        <fullName evidence="5">Monomethylarsonic acid reductase</fullName>
    </alternativeName>
</protein>
<dbReference type="InterPro" id="IPR036249">
    <property type="entry name" value="Thioredoxin-like_sf"/>
</dbReference>
<dbReference type="PRINTS" id="PR01625">
    <property type="entry name" value="GSTRNSFRASEO"/>
</dbReference>
<comment type="caution">
    <text evidence="7">The sequence shown here is derived from an EMBL/GenBank/DDBJ whole genome shotgun (WGS) entry which is preliminary data.</text>
</comment>
<dbReference type="InterPro" id="IPR005442">
    <property type="entry name" value="GST_omega"/>
</dbReference>
<dbReference type="SFLD" id="SFLDG00358">
    <property type="entry name" value="Main_(cytGST)"/>
    <property type="match status" value="1"/>
</dbReference>
<evidence type="ECO:0000256" key="2">
    <source>
        <dbReference type="ARBA" id="ARBA00047960"/>
    </source>
</evidence>
<comment type="catalytic activity">
    <reaction evidence="4 5">
        <text>L-dehydroascorbate + 2 glutathione = glutathione disulfide + L-ascorbate</text>
        <dbReference type="Rhea" id="RHEA:24424"/>
        <dbReference type="ChEBI" id="CHEBI:38290"/>
        <dbReference type="ChEBI" id="CHEBI:57925"/>
        <dbReference type="ChEBI" id="CHEBI:58297"/>
        <dbReference type="ChEBI" id="CHEBI:58539"/>
        <dbReference type="EC" id="1.8.5.1"/>
    </reaction>
</comment>
<dbReference type="EMBL" id="BTSY01000005">
    <property type="protein sequence ID" value="GMT30901.1"/>
    <property type="molecule type" value="Genomic_DNA"/>
</dbReference>
<keyword evidence="8" id="KW-1185">Reference proteome</keyword>
<feature type="domain" description="GST N-terminal" evidence="6">
    <location>
        <begin position="11"/>
        <end position="89"/>
    </location>
</feature>
<organism evidence="7 8">
    <name type="scientific">Pristionchus fissidentatus</name>
    <dbReference type="NCBI Taxonomy" id="1538716"/>
    <lineage>
        <taxon>Eukaryota</taxon>
        <taxon>Metazoa</taxon>
        <taxon>Ecdysozoa</taxon>
        <taxon>Nematoda</taxon>
        <taxon>Chromadorea</taxon>
        <taxon>Rhabditida</taxon>
        <taxon>Rhabditina</taxon>
        <taxon>Diplogasteromorpha</taxon>
        <taxon>Diplogasteroidea</taxon>
        <taxon>Neodiplogasteridae</taxon>
        <taxon>Pristionchus</taxon>
    </lineage>
</organism>
<keyword evidence="5" id="KW-0808">Transferase</keyword>
<dbReference type="PROSITE" id="PS50404">
    <property type="entry name" value="GST_NTER"/>
    <property type="match status" value="1"/>
</dbReference>
<dbReference type="Proteomes" id="UP001432322">
    <property type="component" value="Unassembled WGS sequence"/>
</dbReference>
<evidence type="ECO:0000259" key="6">
    <source>
        <dbReference type="PROSITE" id="PS50404"/>
    </source>
</evidence>
<dbReference type="SFLD" id="SFLDS00019">
    <property type="entry name" value="Glutathione_Transferase_(cytos"/>
    <property type="match status" value="1"/>
</dbReference>
<evidence type="ECO:0000313" key="7">
    <source>
        <dbReference type="EMBL" id="GMT30901.1"/>
    </source>
</evidence>
<dbReference type="GO" id="GO:0050610">
    <property type="term" value="F:methylarsonate reductase activity"/>
    <property type="evidence" value="ECO:0007669"/>
    <property type="project" value="UniProtKB-UniRule"/>
</dbReference>
<feature type="non-terminal residue" evidence="7">
    <location>
        <position position="1"/>
    </location>
</feature>
<reference evidence="7" key="1">
    <citation type="submission" date="2023-10" db="EMBL/GenBank/DDBJ databases">
        <title>Genome assembly of Pristionchus species.</title>
        <authorList>
            <person name="Yoshida K."/>
            <person name="Sommer R.J."/>
        </authorList>
    </citation>
    <scope>NUCLEOTIDE SEQUENCE</scope>
    <source>
        <strain evidence="7">RS5133</strain>
    </source>
</reference>
<dbReference type="Pfam" id="PF13417">
    <property type="entry name" value="GST_N_3"/>
    <property type="match status" value="1"/>
</dbReference>
<sequence length="152" mass="17083">PGDPEPPLAPGKARLYSMRFCPWAERAVLYAAAKGIDVEVVNIDLIQKPEWYFKKNPQGKVPTFEKDGKVVIESGVIPEYLDAIYPDSAILPTDPYLRAKQRIILEHATPVSFDWNKEFKGGVPRTFGQQSSHFEDGLDLSEKLLTDKYFGG</sequence>
<evidence type="ECO:0000256" key="3">
    <source>
        <dbReference type="ARBA" id="ARBA00048353"/>
    </source>
</evidence>
<dbReference type="EC" id="1.8.5.1" evidence="5"/>
<dbReference type="FunFam" id="3.40.30.10:FF:000123">
    <property type="entry name" value="Glutathione transferase o1"/>
    <property type="match status" value="1"/>
</dbReference>
<gene>
    <name evidence="7" type="ORF">PFISCL1PPCAC_22198</name>
</gene>
<keyword evidence="5" id="KW-0560">Oxidoreductase</keyword>
<dbReference type="Gene3D" id="3.40.30.10">
    <property type="entry name" value="Glutaredoxin"/>
    <property type="match status" value="1"/>
</dbReference>
<dbReference type="GO" id="GO:0004364">
    <property type="term" value="F:glutathione transferase activity"/>
    <property type="evidence" value="ECO:0007669"/>
    <property type="project" value="UniProtKB-UniRule"/>
</dbReference>